<dbReference type="RefSeq" id="XP_052751699.1">
    <property type="nucleotide sequence ID" value="XM_052895739.1"/>
</dbReference>
<dbReference type="Gene3D" id="1.20.1280.50">
    <property type="match status" value="1"/>
</dbReference>
<evidence type="ECO:0000259" key="1">
    <source>
        <dbReference type="Pfam" id="PF00646"/>
    </source>
</evidence>
<keyword evidence="2" id="KW-1185">Reference proteome</keyword>
<evidence type="ECO:0000313" key="3">
    <source>
        <dbReference type="RefSeq" id="XP_052751699.1"/>
    </source>
</evidence>
<dbReference type="SUPFAM" id="SSF81383">
    <property type="entry name" value="F-box domain"/>
    <property type="match status" value="1"/>
</dbReference>
<dbReference type="GeneID" id="128200888"/>
<dbReference type="Proteomes" id="UP001652740">
    <property type="component" value="Unplaced"/>
</dbReference>
<sequence>MANNIDSIWHDCPSDILLKIFAYLDYNSLINCLVVNKKWMALSKYLVKCIGYNEITKKGIYKYDKYKMKFKENTEPWQLIINCLLWFNLQRSNVQKIYEYEMDDIKHICICKDKIVVRTSTSIGSFSIVSHVWTQIHWETCVHYEATKYLTVIIYYEYDGNKMVLHGKSRNTTEIEPLLFDDLAIRCILVEEKYLLVLLDDGDLWRMSWNEIKWESKLIAKNCGNGGTIVTLHLHQGWIYGLCHWGSLYSVNMNGGSNFEKLCDFNIPDYASKNMNPVFFDKCSIVVSVPSNMRAKYTVVMINDAKYIMLERPGLTCATTHGEMLLLGYENGKVEFYAQKSIIRNDPPNATLYLTNVVTPSHDDLAIIGLDVYESNASHHLFIATRHNIYEILLSH</sequence>
<proteinExistence type="predicted"/>
<evidence type="ECO:0000313" key="2">
    <source>
        <dbReference type="Proteomes" id="UP001652740"/>
    </source>
</evidence>
<reference evidence="3" key="1">
    <citation type="submission" date="2025-08" db="UniProtKB">
        <authorList>
            <consortium name="RefSeq"/>
        </authorList>
    </citation>
    <scope>IDENTIFICATION</scope>
    <source>
        <tissue evidence="3">Whole larvae</tissue>
    </source>
</reference>
<accession>A0ABM3MJZ1</accession>
<feature type="domain" description="F-box" evidence="1">
    <location>
        <begin position="9"/>
        <end position="46"/>
    </location>
</feature>
<dbReference type="InterPro" id="IPR001810">
    <property type="entry name" value="F-box_dom"/>
</dbReference>
<gene>
    <name evidence="3" type="primary">LOC128200888</name>
</gene>
<dbReference type="InterPro" id="IPR036047">
    <property type="entry name" value="F-box-like_dom_sf"/>
</dbReference>
<organism evidence="2 3">
    <name type="scientific">Galleria mellonella</name>
    <name type="common">Greater wax moth</name>
    <dbReference type="NCBI Taxonomy" id="7137"/>
    <lineage>
        <taxon>Eukaryota</taxon>
        <taxon>Metazoa</taxon>
        <taxon>Ecdysozoa</taxon>
        <taxon>Arthropoda</taxon>
        <taxon>Hexapoda</taxon>
        <taxon>Insecta</taxon>
        <taxon>Pterygota</taxon>
        <taxon>Neoptera</taxon>
        <taxon>Endopterygota</taxon>
        <taxon>Lepidoptera</taxon>
        <taxon>Glossata</taxon>
        <taxon>Ditrysia</taxon>
        <taxon>Pyraloidea</taxon>
        <taxon>Pyralidae</taxon>
        <taxon>Galleriinae</taxon>
        <taxon>Galleria</taxon>
    </lineage>
</organism>
<name>A0ABM3MJZ1_GALME</name>
<protein>
    <submittedName>
        <fullName evidence="3">Uncharacterized protein LOC128200888</fullName>
    </submittedName>
</protein>
<dbReference type="Pfam" id="PF00646">
    <property type="entry name" value="F-box"/>
    <property type="match status" value="1"/>
</dbReference>